<dbReference type="InterPro" id="IPR043993">
    <property type="entry name" value="T4SS_pilin"/>
</dbReference>
<dbReference type="Pfam" id="PF18895">
    <property type="entry name" value="T4SS_pilin"/>
    <property type="match status" value="1"/>
</dbReference>
<evidence type="ECO:0000313" key="3">
    <source>
        <dbReference type="Proteomes" id="UP000177300"/>
    </source>
</evidence>
<name>A0A1F5I973_9BACT</name>
<dbReference type="AlphaFoldDB" id="A0A1F5I973"/>
<sequence>MIKVFSLIIVYISSFFIFAAAYNPAYALPCSISFPSSADAGSTINIQVAGQANGFFQAVLINQDNVPLVTNSSGADSSGHATITIRLPSEPSSADVSYTIGAWDASIGAGNPQDEACEGRGPIAIGTNIGSCSGFLGCLGGISTPGLNFSSPATFISDLISKILPFVLGIVGFLTVIVIVISGIQFITSSGNPEAAGAARGRLQFALIGFIIVLLAFAITQIVDVIFLGGSGVF</sequence>
<keyword evidence="1" id="KW-0472">Membrane</keyword>
<evidence type="ECO:0000313" key="2">
    <source>
        <dbReference type="EMBL" id="OGE12881.1"/>
    </source>
</evidence>
<gene>
    <name evidence="2" type="ORF">A3G14_03250</name>
</gene>
<keyword evidence="1" id="KW-0812">Transmembrane</keyword>
<keyword evidence="1" id="KW-1133">Transmembrane helix</keyword>
<dbReference type="EMBL" id="MFBY01000046">
    <property type="protein sequence ID" value="OGE12881.1"/>
    <property type="molecule type" value="Genomic_DNA"/>
</dbReference>
<evidence type="ECO:0000256" key="1">
    <source>
        <dbReference type="SAM" id="Phobius"/>
    </source>
</evidence>
<feature type="transmembrane region" description="Helical" evidence="1">
    <location>
        <begin position="205"/>
        <end position="228"/>
    </location>
</feature>
<accession>A0A1F5I973</accession>
<comment type="caution">
    <text evidence="2">The sequence shown here is derived from an EMBL/GenBank/DDBJ whole genome shotgun (WGS) entry which is preliminary data.</text>
</comment>
<feature type="transmembrane region" description="Helical" evidence="1">
    <location>
        <begin position="163"/>
        <end position="184"/>
    </location>
</feature>
<proteinExistence type="predicted"/>
<organism evidence="2 3">
    <name type="scientific">Candidatus Curtissbacteria bacterium RIFCSPLOWO2_12_FULL_38_9</name>
    <dbReference type="NCBI Taxonomy" id="1797735"/>
    <lineage>
        <taxon>Bacteria</taxon>
        <taxon>Candidatus Curtissiibacteriota</taxon>
    </lineage>
</organism>
<reference evidence="2 3" key="1">
    <citation type="journal article" date="2016" name="Nat. Commun.">
        <title>Thousands of microbial genomes shed light on interconnected biogeochemical processes in an aquifer system.</title>
        <authorList>
            <person name="Anantharaman K."/>
            <person name="Brown C.T."/>
            <person name="Hug L.A."/>
            <person name="Sharon I."/>
            <person name="Castelle C.J."/>
            <person name="Probst A.J."/>
            <person name="Thomas B.C."/>
            <person name="Singh A."/>
            <person name="Wilkins M.J."/>
            <person name="Karaoz U."/>
            <person name="Brodie E.L."/>
            <person name="Williams K.H."/>
            <person name="Hubbard S.S."/>
            <person name="Banfield J.F."/>
        </authorList>
    </citation>
    <scope>NUCLEOTIDE SEQUENCE [LARGE SCALE GENOMIC DNA]</scope>
</reference>
<protein>
    <submittedName>
        <fullName evidence="2">Uncharacterized protein</fullName>
    </submittedName>
</protein>
<dbReference type="Proteomes" id="UP000177300">
    <property type="component" value="Unassembled WGS sequence"/>
</dbReference>